<protein>
    <submittedName>
        <fullName evidence="1">Uncharacterized protein</fullName>
    </submittedName>
</protein>
<evidence type="ECO:0000313" key="2">
    <source>
        <dbReference type="Proteomes" id="UP001054945"/>
    </source>
</evidence>
<sequence length="101" mass="11466">MRDDDTSSAGKHSLNLSHQFVATGTYSPSPLFPESLRTRRSKFNGSWSRHRHKFRRVIKIDKAACMPHPVFGINIPLGDRDRASYCSCAHVLGIDLNRTNR</sequence>
<name>A0AAV4SR64_CAEEX</name>
<gene>
    <name evidence="1" type="ORF">CEXT_383561</name>
</gene>
<accession>A0AAV4SR64</accession>
<dbReference type="AlphaFoldDB" id="A0AAV4SR64"/>
<dbReference type="EMBL" id="BPLR01009980">
    <property type="protein sequence ID" value="GIY35947.1"/>
    <property type="molecule type" value="Genomic_DNA"/>
</dbReference>
<reference evidence="1 2" key="1">
    <citation type="submission" date="2021-06" db="EMBL/GenBank/DDBJ databases">
        <title>Caerostris extrusa draft genome.</title>
        <authorList>
            <person name="Kono N."/>
            <person name="Arakawa K."/>
        </authorList>
    </citation>
    <scope>NUCLEOTIDE SEQUENCE [LARGE SCALE GENOMIC DNA]</scope>
</reference>
<dbReference type="Proteomes" id="UP001054945">
    <property type="component" value="Unassembled WGS sequence"/>
</dbReference>
<comment type="caution">
    <text evidence="1">The sequence shown here is derived from an EMBL/GenBank/DDBJ whole genome shotgun (WGS) entry which is preliminary data.</text>
</comment>
<keyword evidence="2" id="KW-1185">Reference proteome</keyword>
<evidence type="ECO:0000313" key="1">
    <source>
        <dbReference type="EMBL" id="GIY35947.1"/>
    </source>
</evidence>
<proteinExistence type="predicted"/>
<organism evidence="1 2">
    <name type="scientific">Caerostris extrusa</name>
    <name type="common">Bark spider</name>
    <name type="synonym">Caerostris bankana</name>
    <dbReference type="NCBI Taxonomy" id="172846"/>
    <lineage>
        <taxon>Eukaryota</taxon>
        <taxon>Metazoa</taxon>
        <taxon>Ecdysozoa</taxon>
        <taxon>Arthropoda</taxon>
        <taxon>Chelicerata</taxon>
        <taxon>Arachnida</taxon>
        <taxon>Araneae</taxon>
        <taxon>Araneomorphae</taxon>
        <taxon>Entelegynae</taxon>
        <taxon>Araneoidea</taxon>
        <taxon>Araneidae</taxon>
        <taxon>Caerostris</taxon>
    </lineage>
</organism>